<proteinExistence type="predicted"/>
<dbReference type="EMBL" id="MU266346">
    <property type="protein sequence ID" value="KAH7928990.1"/>
    <property type="molecule type" value="Genomic_DNA"/>
</dbReference>
<accession>A0ACB8BSP7</accession>
<organism evidence="1 2">
    <name type="scientific">Leucogyrophana mollusca</name>
    <dbReference type="NCBI Taxonomy" id="85980"/>
    <lineage>
        <taxon>Eukaryota</taxon>
        <taxon>Fungi</taxon>
        <taxon>Dikarya</taxon>
        <taxon>Basidiomycota</taxon>
        <taxon>Agaricomycotina</taxon>
        <taxon>Agaricomycetes</taxon>
        <taxon>Agaricomycetidae</taxon>
        <taxon>Boletales</taxon>
        <taxon>Boletales incertae sedis</taxon>
        <taxon>Leucogyrophana</taxon>
    </lineage>
</organism>
<dbReference type="Proteomes" id="UP000790709">
    <property type="component" value="Unassembled WGS sequence"/>
</dbReference>
<sequence length="1189" mass="130650">MDPSEIGRFGTLRLMKRTEPNTTVASFPIDDETVTFGRDPKCSVRLYYPSISALHAKIIFQDRKAFIVVLGTNGLLIDGCEVLPSTNPSLPTTVPVSNNSEIEIHKKRFIFSYPPKELRTALFMSPSKDVTMTPGTRRKALRMSMIQSAEVFTPRPSKNPSENLRILQSPLKPRSQSPLKYSLYQQHKSMEEEEAQDDEEEIVLVNGNHPHVVEEEKDLVILESVEVEDAPEFTQTPNHGRGLLSRVAQKQQQTPVAQLQTPRRRQQTRPSLHRAVLIRSAQRAVLKQEIEREEEEEEKEVEEFIADDEAMDEGGDEEYVDDEDLERESGEGDTTDEDEESEKTPQQQSSGWRKSIEAVKGFGWPFRSSSVTRDADEHKEEPQEYQTGEAEELPPSSDPDHNEDEPVAEMAATPARSRPLGQFMTPQVPHLTGVGRGAGRNSYGGAMGTGPRRVRVEPKWKITDIVVPMPSDPNEDSGNSTIRTTVKTEEDEHERGRKVTQRISEEERKAIQERRRSALTTPDPYFGGQVPGFGARRFSNAPPASPAPMSLSGRKSVSPSKARMSLSPSKMGGLREEDHSGSEEEEDTRSLLARMKKTVEEMKRRRSVGPSWEGEEEEEHDKDEDQPDEGAESQEGSDKENGGATDSEIDVPDVTGDVQMLSGEEESEGEEQDRNDENAVPHSGAVKNDVSHTPHLETLKHLFPAPKAGPSTPAVRSMRDLFKKPQGETSMQTPRMDGMRDMYLREEKRVPDTPVFEGVGELLKTPTGYRPEQGNDRDHERNDTNEGGADILQDEKRRTEIPTRAGSSGKAPVTTGAIRRKTPHSTGGSSKAQSAAARGEPRVENIEDDETQVVPAKTNSQGGAEADKGVRPKARLLRGRKEAPVFEDEDDEHHQADQAVPPEPKLTRTRKVKTEQDTPNISETAPKLRSSTRSKTTPVPVAVTATKVVRSEPSKAVRKPRVPTRQTPQPQVRSATPTEPQASRSTTARPGRKGKPSTDADPPVDSVEVPTRAPSRGKSRGNVSHATEVIDEGDDDDPLDSIGQPDEPEPVRTVKGKKGKANATPTIKEEDDEGTAVAKAKRVTPAAPKAAIPSGTSRTRAASAKKPTPAPSKLTSKILPEEGPGSGTNKENTPSVDDEDAPGQPAVLAAAKATRAKRTAPVATKAKETGKEVEVTTKSRVTRTTRSRA</sequence>
<comment type="caution">
    <text evidence="1">The sequence shown here is derived from an EMBL/GenBank/DDBJ whole genome shotgun (WGS) entry which is preliminary data.</text>
</comment>
<protein>
    <submittedName>
        <fullName evidence="1">Uncharacterized protein</fullName>
    </submittedName>
</protein>
<keyword evidence="2" id="KW-1185">Reference proteome</keyword>
<name>A0ACB8BSP7_9AGAM</name>
<evidence type="ECO:0000313" key="2">
    <source>
        <dbReference type="Proteomes" id="UP000790709"/>
    </source>
</evidence>
<reference evidence="1" key="1">
    <citation type="journal article" date="2021" name="New Phytol.">
        <title>Evolutionary innovations through gain and loss of genes in the ectomycorrhizal Boletales.</title>
        <authorList>
            <person name="Wu G."/>
            <person name="Miyauchi S."/>
            <person name="Morin E."/>
            <person name="Kuo A."/>
            <person name="Drula E."/>
            <person name="Varga T."/>
            <person name="Kohler A."/>
            <person name="Feng B."/>
            <person name="Cao Y."/>
            <person name="Lipzen A."/>
            <person name="Daum C."/>
            <person name="Hundley H."/>
            <person name="Pangilinan J."/>
            <person name="Johnson J."/>
            <person name="Barry K."/>
            <person name="LaButti K."/>
            <person name="Ng V."/>
            <person name="Ahrendt S."/>
            <person name="Min B."/>
            <person name="Choi I.G."/>
            <person name="Park H."/>
            <person name="Plett J.M."/>
            <person name="Magnuson J."/>
            <person name="Spatafora J.W."/>
            <person name="Nagy L.G."/>
            <person name="Henrissat B."/>
            <person name="Grigoriev I.V."/>
            <person name="Yang Z.L."/>
            <person name="Xu J."/>
            <person name="Martin F.M."/>
        </authorList>
    </citation>
    <scope>NUCLEOTIDE SEQUENCE</scope>
    <source>
        <strain evidence="1">KUC20120723A-06</strain>
    </source>
</reference>
<evidence type="ECO:0000313" key="1">
    <source>
        <dbReference type="EMBL" id="KAH7928990.1"/>
    </source>
</evidence>
<gene>
    <name evidence="1" type="ORF">BV22DRAFT_1057782</name>
</gene>